<protein>
    <submittedName>
        <fullName evidence="1">Uncharacterized protein</fullName>
    </submittedName>
</protein>
<comment type="caution">
    <text evidence="1">The sequence shown here is derived from an EMBL/GenBank/DDBJ whole genome shotgun (WGS) entry which is preliminary data.</text>
</comment>
<dbReference type="Proteomes" id="UP000054815">
    <property type="component" value="Unassembled WGS sequence"/>
</dbReference>
<proteinExistence type="predicted"/>
<gene>
    <name evidence="1" type="ORF">T4E_5132</name>
</gene>
<evidence type="ECO:0000313" key="2">
    <source>
        <dbReference type="Proteomes" id="UP000054815"/>
    </source>
</evidence>
<dbReference type="EMBL" id="JYDU01000002">
    <property type="protein sequence ID" value="KRY01696.1"/>
    <property type="molecule type" value="Genomic_DNA"/>
</dbReference>
<accession>A0A0V0YNE7</accession>
<sequence>MDMQLDVTDQVLDVASERTKCCIAEAGIYQRPSSGPDQPSKAIIK</sequence>
<dbReference type="AlphaFoldDB" id="A0A0V0YNE7"/>
<evidence type="ECO:0000313" key="1">
    <source>
        <dbReference type="EMBL" id="KRY01696.1"/>
    </source>
</evidence>
<reference evidence="1 2" key="1">
    <citation type="submission" date="2015-01" db="EMBL/GenBank/DDBJ databases">
        <title>Evolution of Trichinella species and genotypes.</title>
        <authorList>
            <person name="Korhonen P.K."/>
            <person name="Edoardo P."/>
            <person name="Giuseppe L.R."/>
            <person name="Gasser R.B."/>
        </authorList>
    </citation>
    <scope>NUCLEOTIDE SEQUENCE [LARGE SCALE GENOMIC DNA]</scope>
    <source>
        <strain evidence="1">ISS141</strain>
    </source>
</reference>
<name>A0A0V0YNE7_TRIPS</name>
<organism evidence="1 2">
    <name type="scientific">Trichinella pseudospiralis</name>
    <name type="common">Parasitic roundworm</name>
    <dbReference type="NCBI Taxonomy" id="6337"/>
    <lineage>
        <taxon>Eukaryota</taxon>
        <taxon>Metazoa</taxon>
        <taxon>Ecdysozoa</taxon>
        <taxon>Nematoda</taxon>
        <taxon>Enoplea</taxon>
        <taxon>Dorylaimia</taxon>
        <taxon>Trichinellida</taxon>
        <taxon>Trichinellidae</taxon>
        <taxon>Trichinella</taxon>
    </lineage>
</organism>